<sequence>SEALDPEFILGGRGAFLYGMKGNRKDAWTKRK</sequence>
<dbReference type="AlphaFoldDB" id="X1CFJ8"/>
<dbReference type="EMBL" id="BART01034716">
    <property type="protein sequence ID" value="GAH07071.1"/>
    <property type="molecule type" value="Genomic_DNA"/>
</dbReference>
<organism evidence="1">
    <name type="scientific">marine sediment metagenome</name>
    <dbReference type="NCBI Taxonomy" id="412755"/>
    <lineage>
        <taxon>unclassified sequences</taxon>
        <taxon>metagenomes</taxon>
        <taxon>ecological metagenomes</taxon>
    </lineage>
</organism>
<comment type="caution">
    <text evidence="1">The sequence shown here is derived from an EMBL/GenBank/DDBJ whole genome shotgun (WGS) entry which is preliminary data.</text>
</comment>
<accession>X1CFJ8</accession>
<protein>
    <submittedName>
        <fullName evidence="1">Uncharacterized protein</fullName>
    </submittedName>
</protein>
<name>X1CFJ8_9ZZZZ</name>
<evidence type="ECO:0000313" key="1">
    <source>
        <dbReference type="EMBL" id="GAH07071.1"/>
    </source>
</evidence>
<feature type="non-terminal residue" evidence="1">
    <location>
        <position position="1"/>
    </location>
</feature>
<gene>
    <name evidence="1" type="ORF">S01H4_59246</name>
</gene>
<reference evidence="1" key="1">
    <citation type="journal article" date="2014" name="Front. Microbiol.">
        <title>High frequency of phylogenetically diverse reductive dehalogenase-homologous genes in deep subseafloor sedimentary metagenomes.</title>
        <authorList>
            <person name="Kawai M."/>
            <person name="Futagami T."/>
            <person name="Toyoda A."/>
            <person name="Takaki Y."/>
            <person name="Nishi S."/>
            <person name="Hori S."/>
            <person name="Arai W."/>
            <person name="Tsubouchi T."/>
            <person name="Morono Y."/>
            <person name="Uchiyama I."/>
            <person name="Ito T."/>
            <person name="Fujiyama A."/>
            <person name="Inagaki F."/>
            <person name="Takami H."/>
        </authorList>
    </citation>
    <scope>NUCLEOTIDE SEQUENCE</scope>
    <source>
        <strain evidence="1">Expedition CK06-06</strain>
    </source>
</reference>
<proteinExistence type="predicted"/>